<name>A0ABR7EHK7_9FIRM</name>
<organism evidence="2 3">
    <name type="scientific">Christensenella tenuis</name>
    <dbReference type="NCBI Taxonomy" id="2763033"/>
    <lineage>
        <taxon>Bacteria</taxon>
        <taxon>Bacillati</taxon>
        <taxon>Bacillota</taxon>
        <taxon>Clostridia</taxon>
        <taxon>Christensenellales</taxon>
        <taxon>Christensenellaceae</taxon>
        <taxon>Christensenella</taxon>
    </lineage>
</organism>
<keyword evidence="3" id="KW-1185">Reference proteome</keyword>
<dbReference type="Proteomes" id="UP000606889">
    <property type="component" value="Unassembled WGS sequence"/>
</dbReference>
<sequence length="51" mass="6200">MNATGKNLRRFSFKRIVTGSIERIVIHQAQRIDRQRTQQIDIYYRFIGKLY</sequence>
<reference evidence="2 3" key="1">
    <citation type="submission" date="2020-08" db="EMBL/GenBank/DDBJ databases">
        <title>Genome public.</title>
        <authorList>
            <person name="Liu C."/>
            <person name="Sun Q."/>
        </authorList>
    </citation>
    <scope>NUCLEOTIDE SEQUENCE [LARGE SCALE GENOMIC DNA]</scope>
    <source>
        <strain evidence="2 3">NSJ-35</strain>
    </source>
</reference>
<evidence type="ECO:0000313" key="3">
    <source>
        <dbReference type="Proteomes" id="UP000606889"/>
    </source>
</evidence>
<proteinExistence type="predicted"/>
<evidence type="ECO:0000313" key="2">
    <source>
        <dbReference type="EMBL" id="MBC5649257.1"/>
    </source>
</evidence>
<protein>
    <submittedName>
        <fullName evidence="2">DUF4368 domain-containing protein</fullName>
    </submittedName>
</protein>
<dbReference type="RefSeq" id="WP_186858855.1">
    <property type="nucleotide sequence ID" value="NZ_JACOON010000007.1"/>
</dbReference>
<comment type="caution">
    <text evidence="2">The sequence shown here is derived from an EMBL/GenBank/DDBJ whole genome shotgun (WGS) entry which is preliminary data.</text>
</comment>
<gene>
    <name evidence="2" type="ORF">H8S18_12995</name>
</gene>
<evidence type="ECO:0000259" key="1">
    <source>
        <dbReference type="Pfam" id="PF14287"/>
    </source>
</evidence>
<feature type="domain" description="DUF4368" evidence="1">
    <location>
        <begin position="15"/>
        <end position="49"/>
    </location>
</feature>
<accession>A0ABR7EHK7</accession>
<dbReference type="InterPro" id="IPR025378">
    <property type="entry name" value="DUF4368"/>
</dbReference>
<dbReference type="EMBL" id="JACOON010000007">
    <property type="protein sequence ID" value="MBC5649257.1"/>
    <property type="molecule type" value="Genomic_DNA"/>
</dbReference>
<dbReference type="Pfam" id="PF14287">
    <property type="entry name" value="DUF4368"/>
    <property type="match status" value="1"/>
</dbReference>